<evidence type="ECO:0000256" key="1">
    <source>
        <dbReference type="ARBA" id="ARBA00001971"/>
    </source>
</evidence>
<keyword evidence="13" id="KW-1185">Reference proteome</keyword>
<proteinExistence type="inferred from homology"/>
<evidence type="ECO:0000256" key="4">
    <source>
        <dbReference type="ARBA" id="ARBA00022617"/>
    </source>
</evidence>
<dbReference type="GO" id="GO:0016705">
    <property type="term" value="F:oxidoreductase activity, acting on paired donors, with incorporation or reduction of molecular oxygen"/>
    <property type="evidence" value="ECO:0007669"/>
    <property type="project" value="InterPro"/>
</dbReference>
<dbReference type="InParanoid" id="D8PTR5"/>
<dbReference type="InterPro" id="IPR001128">
    <property type="entry name" value="Cyt_P450"/>
</dbReference>
<evidence type="ECO:0000256" key="2">
    <source>
        <dbReference type="ARBA" id="ARBA00005179"/>
    </source>
</evidence>
<dbReference type="PROSITE" id="PS00086">
    <property type="entry name" value="CYTOCHROME_P450"/>
    <property type="match status" value="1"/>
</dbReference>
<name>D8PTR5_SCHCM</name>
<keyword evidence="6 10" id="KW-0560">Oxidoreductase</keyword>
<dbReference type="PRINTS" id="PR00463">
    <property type="entry name" value="EP450I"/>
</dbReference>
<dbReference type="CDD" id="cd11065">
    <property type="entry name" value="CYP64-like"/>
    <property type="match status" value="1"/>
</dbReference>
<dbReference type="AlphaFoldDB" id="D8PTR5"/>
<dbReference type="VEuPathDB" id="FungiDB:SCHCODRAFT_02604458"/>
<dbReference type="InterPro" id="IPR050364">
    <property type="entry name" value="Cytochrome_P450_fung"/>
</dbReference>
<dbReference type="PRINTS" id="PR00385">
    <property type="entry name" value="P450"/>
</dbReference>
<evidence type="ECO:0000256" key="9">
    <source>
        <dbReference type="PIRSR" id="PIRSR602401-1"/>
    </source>
</evidence>
<evidence type="ECO:0000256" key="5">
    <source>
        <dbReference type="ARBA" id="ARBA00022723"/>
    </source>
</evidence>
<dbReference type="SUPFAM" id="SSF48264">
    <property type="entry name" value="Cytochrome P450"/>
    <property type="match status" value="1"/>
</dbReference>
<dbReference type="PANTHER" id="PTHR46300">
    <property type="entry name" value="P450, PUTATIVE (EUROFUNG)-RELATED-RELATED"/>
    <property type="match status" value="1"/>
</dbReference>
<gene>
    <name evidence="12" type="ORF">SCHCODRAFT_52002</name>
</gene>
<keyword evidence="5 9" id="KW-0479">Metal-binding</keyword>
<evidence type="ECO:0000256" key="11">
    <source>
        <dbReference type="SAM" id="SignalP"/>
    </source>
</evidence>
<dbReference type="Proteomes" id="UP000007431">
    <property type="component" value="Unassembled WGS sequence"/>
</dbReference>
<reference evidence="12 13" key="1">
    <citation type="journal article" date="2010" name="Nat. Biotechnol.">
        <title>Genome sequence of the model mushroom Schizophyllum commune.</title>
        <authorList>
            <person name="Ohm R.A."/>
            <person name="de Jong J.F."/>
            <person name="Lugones L.G."/>
            <person name="Aerts A."/>
            <person name="Kothe E."/>
            <person name="Stajich J.E."/>
            <person name="de Vries R.P."/>
            <person name="Record E."/>
            <person name="Levasseur A."/>
            <person name="Baker S.E."/>
            <person name="Bartholomew K.A."/>
            <person name="Coutinho P.M."/>
            <person name="Erdmann S."/>
            <person name="Fowler T.J."/>
            <person name="Gathman A.C."/>
            <person name="Lombard V."/>
            <person name="Henrissat B."/>
            <person name="Knabe N."/>
            <person name="Kuees U."/>
            <person name="Lilly W.W."/>
            <person name="Lindquist E."/>
            <person name="Lucas S."/>
            <person name="Magnuson J.K."/>
            <person name="Piumi F."/>
            <person name="Raudaskoski M."/>
            <person name="Salamov A."/>
            <person name="Schmutz J."/>
            <person name="Schwarze F.W.M.R."/>
            <person name="vanKuyk P.A."/>
            <person name="Horton J.S."/>
            <person name="Grigoriev I.V."/>
            <person name="Woesten H.A.B."/>
        </authorList>
    </citation>
    <scope>NUCLEOTIDE SEQUENCE [LARGE SCALE GENOMIC DNA]</scope>
    <source>
        <strain evidence="13">H4-8 / FGSC 9210</strain>
    </source>
</reference>
<comment type="pathway">
    <text evidence="2">Secondary metabolite biosynthesis.</text>
</comment>
<evidence type="ECO:0000313" key="13">
    <source>
        <dbReference type="Proteomes" id="UP000007431"/>
    </source>
</evidence>
<dbReference type="InterPro" id="IPR036396">
    <property type="entry name" value="Cyt_P450_sf"/>
</dbReference>
<dbReference type="InterPro" id="IPR002401">
    <property type="entry name" value="Cyt_P450_E_grp-I"/>
</dbReference>
<dbReference type="GO" id="GO:0020037">
    <property type="term" value="F:heme binding"/>
    <property type="evidence" value="ECO:0007669"/>
    <property type="project" value="InterPro"/>
</dbReference>
<dbReference type="eggNOG" id="KOG0156">
    <property type="taxonomic scope" value="Eukaryota"/>
</dbReference>
<comment type="cofactor">
    <cofactor evidence="1 9">
        <name>heme</name>
        <dbReference type="ChEBI" id="CHEBI:30413"/>
    </cofactor>
</comment>
<dbReference type="PANTHER" id="PTHR46300:SF7">
    <property type="entry name" value="P450, PUTATIVE (EUROFUNG)-RELATED"/>
    <property type="match status" value="1"/>
</dbReference>
<dbReference type="GO" id="GO:0005506">
    <property type="term" value="F:iron ion binding"/>
    <property type="evidence" value="ECO:0007669"/>
    <property type="project" value="InterPro"/>
</dbReference>
<accession>D8PTR5</accession>
<evidence type="ECO:0000256" key="10">
    <source>
        <dbReference type="RuleBase" id="RU000461"/>
    </source>
</evidence>
<dbReference type="GO" id="GO:0004497">
    <property type="term" value="F:monooxygenase activity"/>
    <property type="evidence" value="ECO:0007669"/>
    <property type="project" value="UniProtKB-KW"/>
</dbReference>
<evidence type="ECO:0008006" key="14">
    <source>
        <dbReference type="Google" id="ProtNLM"/>
    </source>
</evidence>
<sequence length="511" mass="57562">MPLCELGLAGLVVCLLVRLVRRKQSLPLPPGPPGIPFVGNILLMSPNKGWEDFQHWSKTYNSDLISLTGLGQQIIVANTYASSKALLDRLNLSDRPHSVSMGELAGWNRATVLHYYDDVWKLQRRYLHQVLGTRAGLRKYDDLREGAAARFVKGLIDSPGSLEEQCHIYTTDLMLRIAFGYKTIGHDPMIQMAERALESSSEFTTPGTWLVDVLPILRHLPAWNPLSKLHSAVETEKRNIHTLFDVPFDWVKREIASGKPPQSFTGELLSQPDMTPEGELEVKWSFVRSIRTYLPSHLPVPTSTHSQTTWTMFAFFKLMAAHPDIQRRAQAEIDSVVGAERLPEISDMDALPYTYACCLETMRYHVVAPFGLPHRAMTDDAYGGYHIPAGATVFPNLWCVVFYESEYPNPHVFNPERFLCKKRQRSPHDWAFGFGRRICPGRMLADESIFIACATALATLDFSPKVRDGRPVPIDLSQMAGLVSLPTSFEYDAKPRSERARALIMNAVMAH</sequence>
<evidence type="ECO:0000313" key="12">
    <source>
        <dbReference type="EMBL" id="EFJ00549.1"/>
    </source>
</evidence>
<comment type="similarity">
    <text evidence="3 10">Belongs to the cytochrome P450 family.</text>
</comment>
<evidence type="ECO:0000256" key="6">
    <source>
        <dbReference type="ARBA" id="ARBA00023002"/>
    </source>
</evidence>
<dbReference type="OMA" id="IWKDANE"/>
<keyword evidence="8 10" id="KW-0503">Monooxygenase</keyword>
<evidence type="ECO:0000256" key="3">
    <source>
        <dbReference type="ARBA" id="ARBA00010617"/>
    </source>
</evidence>
<feature type="chain" id="PRO_5003120307" description="Cytochrome P450" evidence="11">
    <location>
        <begin position="23"/>
        <end position="511"/>
    </location>
</feature>
<keyword evidence="11" id="KW-0732">Signal</keyword>
<keyword evidence="7 9" id="KW-0408">Iron</keyword>
<dbReference type="InterPro" id="IPR017972">
    <property type="entry name" value="Cyt_P450_CS"/>
</dbReference>
<keyword evidence="4 9" id="KW-0349">Heme</keyword>
<dbReference type="EMBL" id="GL377303">
    <property type="protein sequence ID" value="EFJ00549.1"/>
    <property type="molecule type" value="Genomic_DNA"/>
</dbReference>
<dbReference type="Gene3D" id="1.10.630.10">
    <property type="entry name" value="Cytochrome P450"/>
    <property type="match status" value="1"/>
</dbReference>
<organism evidence="13">
    <name type="scientific">Schizophyllum commune (strain H4-8 / FGSC 9210)</name>
    <name type="common">Split gill fungus</name>
    <dbReference type="NCBI Taxonomy" id="578458"/>
    <lineage>
        <taxon>Eukaryota</taxon>
        <taxon>Fungi</taxon>
        <taxon>Dikarya</taxon>
        <taxon>Basidiomycota</taxon>
        <taxon>Agaricomycotina</taxon>
        <taxon>Agaricomycetes</taxon>
        <taxon>Agaricomycetidae</taxon>
        <taxon>Agaricales</taxon>
        <taxon>Schizophyllaceae</taxon>
        <taxon>Schizophyllum</taxon>
    </lineage>
</organism>
<evidence type="ECO:0000256" key="7">
    <source>
        <dbReference type="ARBA" id="ARBA00023004"/>
    </source>
</evidence>
<feature type="binding site" description="axial binding residue" evidence="9">
    <location>
        <position position="439"/>
    </location>
    <ligand>
        <name>heme</name>
        <dbReference type="ChEBI" id="CHEBI:30413"/>
    </ligand>
    <ligandPart>
        <name>Fe</name>
        <dbReference type="ChEBI" id="CHEBI:18248"/>
    </ligandPart>
</feature>
<dbReference type="HOGENOM" id="CLU_001570_2_3_1"/>
<protein>
    <recommendedName>
        <fullName evidence="14">Cytochrome P450</fullName>
    </recommendedName>
</protein>
<dbReference type="Pfam" id="PF00067">
    <property type="entry name" value="p450"/>
    <property type="match status" value="1"/>
</dbReference>
<evidence type="ECO:0000256" key="8">
    <source>
        <dbReference type="ARBA" id="ARBA00023033"/>
    </source>
</evidence>
<feature type="signal peptide" evidence="11">
    <location>
        <begin position="1"/>
        <end position="22"/>
    </location>
</feature>